<comment type="catalytic activity">
    <reaction evidence="4">
        <text>cytidine(34) in elongator tRNA(Met) + acetate + ATP = N(4)-acetylcytidine(34) in elongator tRNA(Met) + AMP + diphosphate</text>
        <dbReference type="Rhea" id="RHEA:58144"/>
        <dbReference type="Rhea" id="RHEA-COMP:10693"/>
        <dbReference type="Rhea" id="RHEA-COMP:10694"/>
        <dbReference type="ChEBI" id="CHEBI:30089"/>
        <dbReference type="ChEBI" id="CHEBI:30616"/>
        <dbReference type="ChEBI" id="CHEBI:33019"/>
        <dbReference type="ChEBI" id="CHEBI:74900"/>
        <dbReference type="ChEBI" id="CHEBI:82748"/>
        <dbReference type="ChEBI" id="CHEBI:456215"/>
    </reaction>
</comment>
<reference evidence="5 6" key="1">
    <citation type="journal article" date="2013" name="Genome Announc.">
        <title>Genome Sequence of Staphylococcus massiliensis Strain S46, Isolated from the Surface of Healthy Human Skin.</title>
        <authorList>
            <person name="Srivastav R."/>
            <person name="Singh A."/>
            <person name="Jangir P.K."/>
            <person name="Kumari C."/>
            <person name="Muduli S."/>
            <person name="Sharma R."/>
        </authorList>
    </citation>
    <scope>NUCLEOTIDE SEQUENCE [LARGE SCALE GENOMIC DNA]</scope>
    <source>
        <strain evidence="5 6">S46</strain>
    </source>
</reference>
<dbReference type="HAMAP" id="MF_01539">
    <property type="entry name" value="TmcAL"/>
    <property type="match status" value="1"/>
</dbReference>
<dbReference type="Pfam" id="PF05636">
    <property type="entry name" value="HIGH_NTase1"/>
    <property type="match status" value="1"/>
</dbReference>
<keyword evidence="6" id="KW-1185">Reference proteome</keyword>
<dbReference type="SUPFAM" id="SSF52374">
    <property type="entry name" value="Nucleotidylyl transferase"/>
    <property type="match status" value="1"/>
</dbReference>
<evidence type="ECO:0000313" key="5">
    <source>
        <dbReference type="EMBL" id="EKU46190.1"/>
    </source>
</evidence>
<dbReference type="PANTHER" id="PTHR37825:SF1">
    <property type="entry name" value="TRNA(MET) CYTIDINE ACETATE LIGASE"/>
    <property type="match status" value="1"/>
</dbReference>
<dbReference type="GO" id="GO:0000049">
    <property type="term" value="F:tRNA binding"/>
    <property type="evidence" value="ECO:0007669"/>
    <property type="project" value="UniProtKB-KW"/>
</dbReference>
<dbReference type="GO" id="GO:0005737">
    <property type="term" value="C:cytoplasm"/>
    <property type="evidence" value="ECO:0007669"/>
    <property type="project" value="UniProtKB-SubCell"/>
</dbReference>
<feature type="binding site" evidence="4">
    <location>
        <position position="153"/>
    </location>
    <ligand>
        <name>ATP</name>
        <dbReference type="ChEBI" id="CHEBI:30616"/>
    </ligand>
</feature>
<dbReference type="STRING" id="1229783.C273_09774"/>
<name>K9AXD3_9STAP</name>
<dbReference type="Gene3D" id="3.40.50.620">
    <property type="entry name" value="HUPs"/>
    <property type="match status" value="1"/>
</dbReference>
<keyword evidence="1 4" id="KW-0820">tRNA-binding</keyword>
<gene>
    <name evidence="4" type="primary">tmcAL</name>
    <name evidence="5" type="ORF">C273_09774</name>
</gene>
<sequence length="377" mass="42726">MKSVALITEYNPFHNGHERHAIQSKFKTQSDVTIAIMSGHFVMRGEPAIFNKFTRAKMALSTVDLVVELPLIGALSSSEIFAEMGVKVADYMGCEHLSFGSESGDLEDFSRGMQALNQIEQSDQFKAEIKKGKSYARIVSELLDNPDIVTHPNNILGLSYMKAISRFAPHISPHTIKRTGANHHDENLTSSSKLASGSAIRKALSKHEDISPFVPKEVRALYQTQTLTWDDCFPYLKYQIEAQSSDALKQIYTMSEGLENRLKSTIHDSDAFESFMNGLKTKRYTHTHLQRVLTNVLLNFKYEDVKRDVQGVRILAMNDTGRAYLKHLKATYPDRNFETNTNKKNQALFQHEIKATRIYNLISGQRDTDFNTPVIRT</sequence>
<dbReference type="GO" id="GO:0006400">
    <property type="term" value="P:tRNA modification"/>
    <property type="evidence" value="ECO:0007669"/>
    <property type="project" value="UniProtKB-UniRule"/>
</dbReference>
<keyword evidence="4" id="KW-0963">Cytoplasm</keyword>
<comment type="subcellular location">
    <subcellularLocation>
        <location evidence="4">Cytoplasm</location>
    </subcellularLocation>
</comment>
<dbReference type="Proteomes" id="UP000009885">
    <property type="component" value="Unassembled WGS sequence"/>
</dbReference>
<organism evidence="5 6">
    <name type="scientific">Staphylococcus massiliensis S46</name>
    <dbReference type="NCBI Taxonomy" id="1229783"/>
    <lineage>
        <taxon>Bacteria</taxon>
        <taxon>Bacillati</taxon>
        <taxon>Bacillota</taxon>
        <taxon>Bacilli</taxon>
        <taxon>Bacillales</taxon>
        <taxon>Staphylococcaceae</taxon>
        <taxon>Staphylococcus</taxon>
    </lineage>
</organism>
<dbReference type="PANTHER" id="PTHR37825">
    <property type="entry name" value="TRNA(MET) CYTIDINE ACETATE LIGASE"/>
    <property type="match status" value="1"/>
</dbReference>
<dbReference type="InterPro" id="IPR008513">
    <property type="entry name" value="tRNA(Met)_cyd_acetate_ligase"/>
</dbReference>
<comment type="caution">
    <text evidence="4">Lacks conserved residue(s) required for the propagation of feature annotation.</text>
</comment>
<keyword evidence="4" id="KW-0694">RNA-binding</keyword>
<dbReference type="InterPro" id="IPR014729">
    <property type="entry name" value="Rossmann-like_a/b/a_fold"/>
</dbReference>
<proteinExistence type="inferred from homology"/>
<dbReference type="GO" id="GO:0016879">
    <property type="term" value="F:ligase activity, forming carbon-nitrogen bonds"/>
    <property type="evidence" value="ECO:0007669"/>
    <property type="project" value="UniProtKB-UniRule"/>
</dbReference>
<dbReference type="EMBL" id="AMSQ01000019">
    <property type="protein sequence ID" value="EKU46190.1"/>
    <property type="molecule type" value="Genomic_DNA"/>
</dbReference>
<comment type="similarity">
    <text evidence="4">Belongs to the TmcAL family.</text>
</comment>
<keyword evidence="3 4" id="KW-0819">tRNA processing</keyword>
<evidence type="ECO:0000256" key="3">
    <source>
        <dbReference type="ARBA" id="ARBA00022694"/>
    </source>
</evidence>
<accession>K9AXD3</accession>
<evidence type="ECO:0000256" key="1">
    <source>
        <dbReference type="ARBA" id="ARBA00022555"/>
    </source>
</evidence>
<evidence type="ECO:0000313" key="6">
    <source>
        <dbReference type="Proteomes" id="UP000009885"/>
    </source>
</evidence>
<dbReference type="OrthoDB" id="9769796at2"/>
<evidence type="ECO:0000256" key="2">
    <source>
        <dbReference type="ARBA" id="ARBA00022598"/>
    </source>
</evidence>
<feature type="binding site" evidence="4">
    <location>
        <begin position="7"/>
        <end position="20"/>
    </location>
    <ligand>
        <name>ATP</name>
        <dbReference type="ChEBI" id="CHEBI:30616"/>
    </ligand>
</feature>
<dbReference type="RefSeq" id="WP_009384467.1">
    <property type="nucleotide sequence ID" value="NZ_AMSQ01000019.1"/>
</dbReference>
<feature type="binding site" evidence="4">
    <location>
        <position position="178"/>
    </location>
    <ligand>
        <name>ATP</name>
        <dbReference type="ChEBI" id="CHEBI:30616"/>
    </ligand>
</feature>
<dbReference type="GO" id="GO:0005524">
    <property type="term" value="F:ATP binding"/>
    <property type="evidence" value="ECO:0007669"/>
    <property type="project" value="UniProtKB-KW"/>
</dbReference>
<comment type="caution">
    <text evidence="5">The sequence shown here is derived from an EMBL/GenBank/DDBJ whole genome shotgun (WGS) entry which is preliminary data.</text>
</comment>
<evidence type="ECO:0000256" key="4">
    <source>
        <dbReference type="HAMAP-Rule" id="MF_01539"/>
    </source>
</evidence>
<feature type="binding site" evidence="4">
    <location>
        <position position="100"/>
    </location>
    <ligand>
        <name>ATP</name>
        <dbReference type="ChEBI" id="CHEBI:30616"/>
    </ligand>
</feature>
<dbReference type="NCBIfam" id="NF010191">
    <property type="entry name" value="PRK13670.1"/>
    <property type="match status" value="1"/>
</dbReference>
<protein>
    <recommendedName>
        <fullName evidence="4">tRNA(Met) cytidine acetate ligase</fullName>
        <ecNumber evidence="4">6.3.4.-</ecNumber>
    </recommendedName>
</protein>
<dbReference type="EC" id="6.3.4.-" evidence="4"/>
<keyword evidence="4" id="KW-0547">Nucleotide-binding</keyword>
<dbReference type="PATRIC" id="fig|1229783.3.peg.1952"/>
<keyword evidence="4" id="KW-0067">ATP-binding</keyword>
<dbReference type="AlphaFoldDB" id="K9AXD3"/>
<keyword evidence="2 4" id="KW-0436">Ligase</keyword>
<comment type="function">
    <text evidence="4">Catalyzes the formation of N(4)-acetylcytidine (ac(4)C) at the wobble position of elongator tRNA(Met), using acetate and ATP as substrates. First activates an acetate ion to form acetyladenylate (Ac-AMP) and then transfers the acetyl group to tRNA to form ac(4)C34.</text>
</comment>
<dbReference type="eggNOG" id="COG1323">
    <property type="taxonomic scope" value="Bacteria"/>
</dbReference>